<reference evidence="1" key="1">
    <citation type="journal article" date="2022" name="Int. J. Mol. Sci.">
        <title>Draft Genome of Tanacetum Coccineum: Genomic Comparison of Closely Related Tanacetum-Family Plants.</title>
        <authorList>
            <person name="Yamashiro T."/>
            <person name="Shiraishi A."/>
            <person name="Nakayama K."/>
            <person name="Satake H."/>
        </authorList>
    </citation>
    <scope>NUCLEOTIDE SEQUENCE</scope>
</reference>
<reference evidence="1" key="2">
    <citation type="submission" date="2022-01" db="EMBL/GenBank/DDBJ databases">
        <authorList>
            <person name="Yamashiro T."/>
            <person name="Shiraishi A."/>
            <person name="Satake H."/>
            <person name="Nakayama K."/>
        </authorList>
    </citation>
    <scope>NUCLEOTIDE SEQUENCE</scope>
</reference>
<name>A0ABQ5DSZ3_9ASTR</name>
<keyword evidence="2" id="KW-1185">Reference proteome</keyword>
<protein>
    <submittedName>
        <fullName evidence="1">Uncharacterized protein</fullName>
    </submittedName>
</protein>
<comment type="caution">
    <text evidence="1">The sequence shown here is derived from an EMBL/GenBank/DDBJ whole genome shotgun (WGS) entry which is preliminary data.</text>
</comment>
<proteinExistence type="predicted"/>
<evidence type="ECO:0000313" key="1">
    <source>
        <dbReference type="EMBL" id="GJT41477.1"/>
    </source>
</evidence>
<sequence>MTFFSRITVSERIILDSRPEHLKTSNASLSIPGFQRSHHAPSGPAGQGCWTSTKDGLKYLRRQLLEAVILLRRRKTGIMIFLELMASESFKGATNIERNGIKGSDLMVFSFATIVAATINLQEIDQLSMILSTISDASRLRTSGKILSDMGIVKTKHGYFLLFLAQS</sequence>
<evidence type="ECO:0000313" key="2">
    <source>
        <dbReference type="Proteomes" id="UP001151760"/>
    </source>
</evidence>
<gene>
    <name evidence="1" type="ORF">Tco_0941342</name>
</gene>
<dbReference type="EMBL" id="BQNB010015565">
    <property type="protein sequence ID" value="GJT41477.1"/>
    <property type="molecule type" value="Genomic_DNA"/>
</dbReference>
<dbReference type="Proteomes" id="UP001151760">
    <property type="component" value="Unassembled WGS sequence"/>
</dbReference>
<organism evidence="1 2">
    <name type="scientific">Tanacetum coccineum</name>
    <dbReference type="NCBI Taxonomy" id="301880"/>
    <lineage>
        <taxon>Eukaryota</taxon>
        <taxon>Viridiplantae</taxon>
        <taxon>Streptophyta</taxon>
        <taxon>Embryophyta</taxon>
        <taxon>Tracheophyta</taxon>
        <taxon>Spermatophyta</taxon>
        <taxon>Magnoliopsida</taxon>
        <taxon>eudicotyledons</taxon>
        <taxon>Gunneridae</taxon>
        <taxon>Pentapetalae</taxon>
        <taxon>asterids</taxon>
        <taxon>campanulids</taxon>
        <taxon>Asterales</taxon>
        <taxon>Asteraceae</taxon>
        <taxon>Asteroideae</taxon>
        <taxon>Anthemideae</taxon>
        <taxon>Anthemidinae</taxon>
        <taxon>Tanacetum</taxon>
    </lineage>
</organism>
<accession>A0ABQ5DSZ3</accession>